<proteinExistence type="predicted"/>
<dbReference type="InterPro" id="IPR011009">
    <property type="entry name" value="Kinase-like_dom_sf"/>
</dbReference>
<dbReference type="PANTHER" id="PTHR24418">
    <property type="entry name" value="TYROSINE-PROTEIN KINASE"/>
    <property type="match status" value="1"/>
</dbReference>
<organism evidence="4 5">
    <name type="scientific">Biomphalaria glabrata</name>
    <name type="common">Bloodfluke planorb</name>
    <name type="synonym">Freshwater snail</name>
    <dbReference type="NCBI Taxonomy" id="6526"/>
    <lineage>
        <taxon>Eukaryota</taxon>
        <taxon>Metazoa</taxon>
        <taxon>Spiralia</taxon>
        <taxon>Lophotrochozoa</taxon>
        <taxon>Mollusca</taxon>
        <taxon>Gastropoda</taxon>
        <taxon>Heterobranchia</taxon>
        <taxon>Euthyneura</taxon>
        <taxon>Panpulmonata</taxon>
        <taxon>Hygrophila</taxon>
        <taxon>Lymnaeoidea</taxon>
        <taxon>Planorbidae</taxon>
        <taxon>Biomphalaria</taxon>
    </lineage>
</organism>
<sequence length="1065" mass="124078">MASKLKANYHIPLCERESHLKWINELSKRLKAKQETCIEKYPLNGPFPSWFLEGLNNCDFTIIHICTKLENKIEECKQELSKNLKKLILIKFNDHHTKAFTELKEKFTVSHIIDDVALENFIDQLVATKDKSADGLKSENTEKFDIPLSSLKYVELKDSDKFVQYPDFFDRPNDFQPFIKECFLTSEKVLEKSNMENRITKLNALTKENENFVYEIQFFMFKLLPTLFREQEAYVLGHISVCPQPLLQSKSIILVELILLTASSQDKERLSPNIFINLENIIYQALRNLHKNEQNDHVAETIAVIEQLKYFYFIIICEWLYSCSEDKMKLFAFHMSRTVASRSVFPVANSLIDSSFTDLRTFISEFKQEKKCVTLKKRTRKMLDSEISPQDLAKVLRRSFTTEMFLVYCLVKKIFNSQDQKAVEFFKNSFDLQDTERPALSVSLFVHSITLFLCFEIKNVESKDGVVNLCTSCMEIVLKYMSSKMTDLQQMLVFHQNPIIRRSVLNKLPDYAKIMPMIYTELKNLLVPVLELDSSQMKLMKTLLIQHAVLQQDDPNQFESTNWHCGEARLNGHQVLLHVHKPSKTDHIERNKSEFHFHQDVFYNELEKLQKLKHENIIQLLAFRHHCIPSFYIVEDYKVTNLQETLRNIRKINGSLYRPDILHSFVVGALMAVQHCHELGFVHRNLTAGSLFIVEERKVKLCGFHLCLEVKDGNIRPDDKMEKHRSLRWTAPESLHNFEYSKASDMWMVGHLLNEIFTHGMFPYEDFLTSDEEVTSYIQEDGSIPMEACIPEKLFKYIIEPCNSKLPHERPTVANVIEKLKRVDPETLQWELSNSESQTKTKIEKGAQATIHNPKFIEDITGDEDKNLDLVSISETITKIKLTHQHIFREKLSERVPPELSSQIDSKQLYDLIGDVRIVQNRQAHHIECNIPSSCSGNLLDVALKKSLGQGPQNYLQCITVLGSVLMKLWSNSWIIGDLGADNVYVNKEHQNYKEEDIYKHVASRTRFCFPSCCDERSTVYCCSQAMKQFILTCCHIQQTKRPRKNLVQKFKEICKTDYDCQFSE</sequence>
<dbReference type="GeneID" id="106060163"/>
<dbReference type="InterPro" id="IPR001245">
    <property type="entry name" value="Ser-Thr/Tyr_kinase_cat_dom"/>
</dbReference>
<dbReference type="SUPFAM" id="SSF56112">
    <property type="entry name" value="Protein kinase-like (PK-like)"/>
    <property type="match status" value="1"/>
</dbReference>
<evidence type="ECO:0000313" key="4">
    <source>
        <dbReference type="Proteomes" id="UP001165740"/>
    </source>
</evidence>
<accession>A0A9W3BDX9</accession>
<feature type="domain" description="Protein kinase" evidence="3">
    <location>
        <begin position="547"/>
        <end position="827"/>
    </location>
</feature>
<reference evidence="5" key="1">
    <citation type="submission" date="2025-08" db="UniProtKB">
        <authorList>
            <consortium name="RefSeq"/>
        </authorList>
    </citation>
    <scope>IDENTIFICATION</scope>
</reference>
<name>A0A9W3BDX9_BIOGL</name>
<dbReference type="AlphaFoldDB" id="A0A9W3BDX9"/>
<gene>
    <name evidence="5" type="primary">LOC106060163</name>
</gene>
<evidence type="ECO:0000313" key="5">
    <source>
        <dbReference type="RefSeq" id="XP_055897631.1"/>
    </source>
</evidence>
<dbReference type="GO" id="GO:0005524">
    <property type="term" value="F:ATP binding"/>
    <property type="evidence" value="ECO:0007669"/>
    <property type="project" value="UniProtKB-KW"/>
</dbReference>
<evidence type="ECO:0000256" key="2">
    <source>
        <dbReference type="ARBA" id="ARBA00022840"/>
    </source>
</evidence>
<keyword evidence="1" id="KW-0547">Nucleotide-binding</keyword>
<dbReference type="Proteomes" id="UP001165740">
    <property type="component" value="Chromosome 1"/>
</dbReference>
<keyword evidence="4" id="KW-1185">Reference proteome</keyword>
<dbReference type="Gene3D" id="1.10.510.10">
    <property type="entry name" value="Transferase(Phosphotransferase) domain 1"/>
    <property type="match status" value="1"/>
</dbReference>
<dbReference type="InterPro" id="IPR050198">
    <property type="entry name" value="Non-receptor_tyrosine_kinases"/>
</dbReference>
<dbReference type="GO" id="GO:0004672">
    <property type="term" value="F:protein kinase activity"/>
    <property type="evidence" value="ECO:0007669"/>
    <property type="project" value="InterPro"/>
</dbReference>
<evidence type="ECO:0000256" key="1">
    <source>
        <dbReference type="ARBA" id="ARBA00022741"/>
    </source>
</evidence>
<evidence type="ECO:0000259" key="3">
    <source>
        <dbReference type="PROSITE" id="PS50011"/>
    </source>
</evidence>
<dbReference type="RefSeq" id="XP_055897631.1">
    <property type="nucleotide sequence ID" value="XM_056041656.1"/>
</dbReference>
<dbReference type="Pfam" id="PF07714">
    <property type="entry name" value="PK_Tyr_Ser-Thr"/>
    <property type="match status" value="1"/>
</dbReference>
<dbReference type="PROSITE" id="PS50011">
    <property type="entry name" value="PROTEIN_KINASE_DOM"/>
    <property type="match status" value="1"/>
</dbReference>
<keyword evidence="2" id="KW-0067">ATP-binding</keyword>
<dbReference type="InterPro" id="IPR000719">
    <property type="entry name" value="Prot_kinase_dom"/>
</dbReference>
<protein>
    <submittedName>
        <fullName evidence="5">Uncharacterized protein LOC106060163 isoform X3</fullName>
    </submittedName>
</protein>